<evidence type="ECO:0000313" key="3">
    <source>
        <dbReference type="Proteomes" id="UP001432062"/>
    </source>
</evidence>
<protein>
    <submittedName>
        <fullName evidence="2">Hemerythrin domain-containing protein</fullName>
    </submittedName>
</protein>
<dbReference type="InterPro" id="IPR012312">
    <property type="entry name" value="Hemerythrin-like"/>
</dbReference>
<dbReference type="CDD" id="cd12108">
    <property type="entry name" value="Hr-like"/>
    <property type="match status" value="1"/>
</dbReference>
<name>A0ABZ1YVQ4_9NOCA</name>
<sequence length="173" mass="19351">MASTDLDANRARALGQELVAIHDWLRTELTRIRADVTDYAAGSELRPTQLRVHCTAFCAALTRHHTGEDTAGFPALADQFPELAPVLAELRTDHRLVADILRRLTELLDSIGPDNADTVRRELDGLAAILESHFHWEERRLVQAFDELEMGTRTGEELLGVTVAVDRMRSARD</sequence>
<keyword evidence="3" id="KW-1185">Reference proteome</keyword>
<dbReference type="InterPro" id="IPR053206">
    <property type="entry name" value="Dimeric_xanthone_biosynth"/>
</dbReference>
<dbReference type="PANTHER" id="PTHR38048">
    <property type="entry name" value="EXPRESSED PROTEIN"/>
    <property type="match status" value="1"/>
</dbReference>
<gene>
    <name evidence="2" type="ORF">OG563_43930</name>
</gene>
<dbReference type="Gene3D" id="1.20.120.520">
    <property type="entry name" value="nmb1532 protein domain like"/>
    <property type="match status" value="1"/>
</dbReference>
<dbReference type="PANTHER" id="PTHR38048:SF2">
    <property type="entry name" value="HEMERYTHRIN-LIKE DOMAIN-CONTAINING PROTEIN"/>
    <property type="match status" value="1"/>
</dbReference>
<feature type="domain" description="Hemerythrin-like" evidence="1">
    <location>
        <begin position="17"/>
        <end position="143"/>
    </location>
</feature>
<dbReference type="Proteomes" id="UP001432062">
    <property type="component" value="Chromosome"/>
</dbReference>
<organism evidence="2 3">
    <name type="scientific">Nocardia vinacea</name>
    <dbReference type="NCBI Taxonomy" id="96468"/>
    <lineage>
        <taxon>Bacteria</taxon>
        <taxon>Bacillati</taxon>
        <taxon>Actinomycetota</taxon>
        <taxon>Actinomycetes</taxon>
        <taxon>Mycobacteriales</taxon>
        <taxon>Nocardiaceae</taxon>
        <taxon>Nocardia</taxon>
    </lineage>
</organism>
<reference evidence="2" key="1">
    <citation type="submission" date="2022-10" db="EMBL/GenBank/DDBJ databases">
        <title>The complete genomes of actinobacterial strains from the NBC collection.</title>
        <authorList>
            <person name="Joergensen T.S."/>
            <person name="Alvarez Arevalo M."/>
            <person name="Sterndorff E.B."/>
            <person name="Faurdal D."/>
            <person name="Vuksanovic O."/>
            <person name="Mourched A.-S."/>
            <person name="Charusanti P."/>
            <person name="Shaw S."/>
            <person name="Blin K."/>
            <person name="Weber T."/>
        </authorList>
    </citation>
    <scope>NUCLEOTIDE SEQUENCE</scope>
    <source>
        <strain evidence="2">NBC_01482</strain>
    </source>
</reference>
<evidence type="ECO:0000259" key="1">
    <source>
        <dbReference type="Pfam" id="PF01814"/>
    </source>
</evidence>
<evidence type="ECO:0000313" key="2">
    <source>
        <dbReference type="EMBL" id="WUV45951.1"/>
    </source>
</evidence>
<dbReference type="Pfam" id="PF01814">
    <property type="entry name" value="Hemerythrin"/>
    <property type="match status" value="1"/>
</dbReference>
<dbReference type="RefSeq" id="WP_329409464.1">
    <property type="nucleotide sequence ID" value="NZ_CP109441.1"/>
</dbReference>
<accession>A0ABZ1YVQ4</accession>
<proteinExistence type="predicted"/>
<dbReference type="EMBL" id="CP109441">
    <property type="protein sequence ID" value="WUV45951.1"/>
    <property type="molecule type" value="Genomic_DNA"/>
</dbReference>